<proteinExistence type="predicted"/>
<dbReference type="AlphaFoldDB" id="A0ABD2JZF6"/>
<accession>A0ABD2JZF6</accession>
<dbReference type="Proteomes" id="UP001620645">
    <property type="component" value="Unassembled WGS sequence"/>
</dbReference>
<keyword evidence="3" id="KW-1185">Reference proteome</keyword>
<protein>
    <submittedName>
        <fullName evidence="2">Uncharacterized protein</fullName>
    </submittedName>
</protein>
<reference evidence="2 3" key="1">
    <citation type="submission" date="2024-10" db="EMBL/GenBank/DDBJ databases">
        <authorList>
            <person name="Kim D."/>
        </authorList>
    </citation>
    <scope>NUCLEOTIDE SEQUENCE [LARGE SCALE GENOMIC DNA]</scope>
    <source>
        <strain evidence="2">Taebaek</strain>
    </source>
</reference>
<evidence type="ECO:0000313" key="3">
    <source>
        <dbReference type="Proteomes" id="UP001620645"/>
    </source>
</evidence>
<feature type="region of interest" description="Disordered" evidence="1">
    <location>
        <begin position="1"/>
        <end position="125"/>
    </location>
</feature>
<name>A0ABD2JZF6_HETSC</name>
<organism evidence="2 3">
    <name type="scientific">Heterodera schachtii</name>
    <name type="common">Sugarbeet cyst nematode worm</name>
    <name type="synonym">Tylenchus schachtii</name>
    <dbReference type="NCBI Taxonomy" id="97005"/>
    <lineage>
        <taxon>Eukaryota</taxon>
        <taxon>Metazoa</taxon>
        <taxon>Ecdysozoa</taxon>
        <taxon>Nematoda</taxon>
        <taxon>Chromadorea</taxon>
        <taxon>Rhabditida</taxon>
        <taxon>Tylenchina</taxon>
        <taxon>Tylenchomorpha</taxon>
        <taxon>Tylenchoidea</taxon>
        <taxon>Heteroderidae</taxon>
        <taxon>Heteroderinae</taxon>
        <taxon>Heterodera</taxon>
    </lineage>
</organism>
<evidence type="ECO:0000313" key="2">
    <source>
        <dbReference type="EMBL" id="KAL3096036.1"/>
    </source>
</evidence>
<gene>
    <name evidence="2" type="ORF">niasHS_005795</name>
</gene>
<sequence length="183" mass="19431">MKRMESIESADQRKKRRRANGEGHDDSPPNHCEGQMDKRTIGRIGEGSTQNRTEAKDDGRLAGRLNGNGIRPKKGKKAKGGGGDAEPLDEDGPKGILNGGIRPKGGQKPKGSGAELLDDEGPKNGRNLNGLNFCSSLPDSSELLSSDAISDELFGASLCPLTKMANVKRKAAIKNLLAIICDN</sequence>
<feature type="compositionally biased region" description="Basic and acidic residues" evidence="1">
    <location>
        <begin position="19"/>
        <end position="40"/>
    </location>
</feature>
<dbReference type="EMBL" id="JBICCN010000078">
    <property type="protein sequence ID" value="KAL3096036.1"/>
    <property type="molecule type" value="Genomic_DNA"/>
</dbReference>
<evidence type="ECO:0000256" key="1">
    <source>
        <dbReference type="SAM" id="MobiDB-lite"/>
    </source>
</evidence>
<comment type="caution">
    <text evidence="2">The sequence shown here is derived from an EMBL/GenBank/DDBJ whole genome shotgun (WGS) entry which is preliminary data.</text>
</comment>
<feature type="compositionally biased region" description="Basic and acidic residues" evidence="1">
    <location>
        <begin position="1"/>
        <end position="12"/>
    </location>
</feature>